<accession>A0A4Q7MYE3</accession>
<dbReference type="AlphaFoldDB" id="A0A4Q7MYE3"/>
<dbReference type="InterPro" id="IPR011652">
    <property type="entry name" value="MORN_2"/>
</dbReference>
<keyword evidence="2" id="KW-1185">Reference proteome</keyword>
<dbReference type="EMBL" id="SGXA01000001">
    <property type="protein sequence ID" value="RZS74231.1"/>
    <property type="molecule type" value="Genomic_DNA"/>
</dbReference>
<dbReference type="Pfam" id="PF07661">
    <property type="entry name" value="MORN_2"/>
    <property type="match status" value="2"/>
</dbReference>
<evidence type="ECO:0000313" key="1">
    <source>
        <dbReference type="EMBL" id="RZS74231.1"/>
    </source>
</evidence>
<name>A0A4Q7MYE3_9BACT</name>
<dbReference type="SUPFAM" id="SSF82185">
    <property type="entry name" value="Histone H3 K4-specific methyltransferase SET7/9 N-terminal domain"/>
    <property type="match status" value="2"/>
</dbReference>
<dbReference type="PANTHER" id="PTHR33706:SF1">
    <property type="entry name" value="TPR REPEAT PROTEIN"/>
    <property type="match status" value="1"/>
</dbReference>
<dbReference type="Gene3D" id="2.20.110.10">
    <property type="entry name" value="Histone H3 K4-specific methyltransferase SET7/9 N-terminal domain"/>
    <property type="match status" value="1"/>
</dbReference>
<proteinExistence type="predicted"/>
<sequence length="292" mass="32966">MFNVTTMNKHLLISGLGILFLSNVFSQNKVTYAIPRTLPAPIPAISATASHKLLIDDHLSRVGDQLTGLSSGGDTIFVSSVKRNQLQGNWMSFYKPGQVLDSGRMQKSVPDGEWKTYYPDGTLRTIRTYNAEKLAYVKNEILRKDGRSTFYALTGIARQNMNAAKHLMTASYSYHALDNDHSGEQLNSLSKRVERNASQNSYHAPFNQCLHHGLYMNFFPDGKTRDSGYYKNGVRDGLWNEWNNDATVLAVGSYKQGRPNGDWKFYNKQGKLLYIQLYSDNGKLKDVVKMKS</sequence>
<gene>
    <name evidence="1" type="ORF">EV199_0075</name>
</gene>
<organism evidence="1 2">
    <name type="scientific">Pseudobacter ginsenosidimutans</name>
    <dbReference type="NCBI Taxonomy" id="661488"/>
    <lineage>
        <taxon>Bacteria</taxon>
        <taxon>Pseudomonadati</taxon>
        <taxon>Bacteroidota</taxon>
        <taxon>Chitinophagia</taxon>
        <taxon>Chitinophagales</taxon>
        <taxon>Chitinophagaceae</taxon>
        <taxon>Pseudobacter</taxon>
    </lineage>
</organism>
<dbReference type="Gene3D" id="3.90.930.1">
    <property type="match status" value="1"/>
</dbReference>
<dbReference type="Proteomes" id="UP000293874">
    <property type="component" value="Unassembled WGS sequence"/>
</dbReference>
<protein>
    <submittedName>
        <fullName evidence="1">Antitoxin component YwqK of YwqJK toxin-antitoxin module</fullName>
    </submittedName>
</protein>
<evidence type="ECO:0000313" key="2">
    <source>
        <dbReference type="Proteomes" id="UP000293874"/>
    </source>
</evidence>
<dbReference type="PANTHER" id="PTHR33706">
    <property type="entry name" value="MORN VARIANT REPEAT PROTEIN"/>
    <property type="match status" value="1"/>
</dbReference>
<comment type="caution">
    <text evidence="1">The sequence shown here is derived from an EMBL/GenBank/DDBJ whole genome shotgun (WGS) entry which is preliminary data.</text>
</comment>
<reference evidence="1 2" key="1">
    <citation type="submission" date="2019-02" db="EMBL/GenBank/DDBJ databases">
        <title>Genomic Encyclopedia of Type Strains, Phase IV (KMG-IV): sequencing the most valuable type-strain genomes for metagenomic binning, comparative biology and taxonomic classification.</title>
        <authorList>
            <person name="Goeker M."/>
        </authorList>
    </citation>
    <scope>NUCLEOTIDE SEQUENCE [LARGE SCALE GENOMIC DNA]</scope>
    <source>
        <strain evidence="1 2">DSM 18116</strain>
    </source>
</reference>